<keyword evidence="1" id="KW-0472">Membrane</keyword>
<dbReference type="PANTHER" id="PTHR36761:SF2">
    <property type="entry name" value="ORF03 PROTEIN"/>
    <property type="match status" value="1"/>
</dbReference>
<sequence>MLFVTPSLIVSVSLETLEQIQTEYRSGKSAFERGRYRQSVEHLEKARDLVEKNTRLGGEVQIWLATAYQAMGQHQNAIALCRKLIRHPSLETSKQSRRLLEILEAPELNSNLEGLINIPDMSGIEDNERPIKILQKTRPSTSGSSSTPELFPEPIDLTQVNTQDNGFLGIALAAIIMILSGLFFFY</sequence>
<reference evidence="2 3" key="1">
    <citation type="journal article" date="2013" name="Front. Microbiol.">
        <title>Comparative genomic analyses of the cyanobacterium, Lyngbya aestuarii BL J, a powerful hydrogen producer.</title>
        <authorList>
            <person name="Kothari A."/>
            <person name="Vaughn M."/>
            <person name="Garcia-Pichel F."/>
        </authorList>
    </citation>
    <scope>NUCLEOTIDE SEQUENCE [LARGE SCALE GENOMIC DNA]</scope>
    <source>
        <strain evidence="2 3">BL J</strain>
    </source>
</reference>
<keyword evidence="1" id="KW-1133">Transmembrane helix</keyword>
<protein>
    <submittedName>
        <fullName evidence="2">TPR repeat family protein</fullName>
    </submittedName>
</protein>
<comment type="caution">
    <text evidence="2">The sequence shown here is derived from an EMBL/GenBank/DDBJ whole genome shotgun (WGS) entry which is preliminary data.</text>
</comment>
<accession>U7QDW1</accession>
<dbReference type="EMBL" id="AUZM01000064">
    <property type="protein sequence ID" value="ERT05215.1"/>
    <property type="molecule type" value="Genomic_DNA"/>
</dbReference>
<gene>
    <name evidence="2" type="ORF">M595_4848</name>
</gene>
<feature type="transmembrane region" description="Helical" evidence="1">
    <location>
        <begin position="166"/>
        <end position="185"/>
    </location>
</feature>
<dbReference type="SUPFAM" id="SSF48452">
    <property type="entry name" value="TPR-like"/>
    <property type="match status" value="1"/>
</dbReference>
<evidence type="ECO:0000256" key="1">
    <source>
        <dbReference type="SAM" id="Phobius"/>
    </source>
</evidence>
<dbReference type="PATRIC" id="fig|1348334.3.peg.4674"/>
<organism evidence="2 3">
    <name type="scientific">Lyngbya aestuarii BL J</name>
    <dbReference type="NCBI Taxonomy" id="1348334"/>
    <lineage>
        <taxon>Bacteria</taxon>
        <taxon>Bacillati</taxon>
        <taxon>Cyanobacteriota</taxon>
        <taxon>Cyanophyceae</taxon>
        <taxon>Oscillatoriophycideae</taxon>
        <taxon>Oscillatoriales</taxon>
        <taxon>Microcoleaceae</taxon>
        <taxon>Lyngbya</taxon>
    </lineage>
</organism>
<evidence type="ECO:0000313" key="3">
    <source>
        <dbReference type="Proteomes" id="UP000017127"/>
    </source>
</evidence>
<name>U7QDW1_9CYAN</name>
<dbReference type="Proteomes" id="UP000017127">
    <property type="component" value="Unassembled WGS sequence"/>
</dbReference>
<evidence type="ECO:0000313" key="2">
    <source>
        <dbReference type="EMBL" id="ERT05215.1"/>
    </source>
</evidence>
<keyword evidence="1" id="KW-0812">Transmembrane</keyword>
<dbReference type="InterPro" id="IPR011990">
    <property type="entry name" value="TPR-like_helical_dom_sf"/>
</dbReference>
<keyword evidence="3" id="KW-1185">Reference proteome</keyword>
<dbReference type="PANTHER" id="PTHR36761">
    <property type="entry name" value="ORF03 PROTEIN"/>
    <property type="match status" value="1"/>
</dbReference>
<dbReference type="InterPro" id="IPR019734">
    <property type="entry name" value="TPR_rpt"/>
</dbReference>
<dbReference type="Gene3D" id="1.25.40.10">
    <property type="entry name" value="Tetratricopeptide repeat domain"/>
    <property type="match status" value="1"/>
</dbReference>
<dbReference type="Pfam" id="PF13174">
    <property type="entry name" value="TPR_6"/>
    <property type="match status" value="1"/>
</dbReference>
<dbReference type="AlphaFoldDB" id="U7QDW1"/>
<proteinExistence type="predicted"/>